<evidence type="ECO:0000256" key="2">
    <source>
        <dbReference type="ARBA" id="ARBA00022649"/>
    </source>
</evidence>
<dbReference type="Gene3D" id="1.10.1220.10">
    <property type="entry name" value="Met repressor-like"/>
    <property type="match status" value="1"/>
</dbReference>
<keyword evidence="4" id="KW-1185">Reference proteome</keyword>
<comment type="similarity">
    <text evidence="1">Belongs to the RelB/DinJ antitoxin family.</text>
</comment>
<dbReference type="InterPro" id="IPR013321">
    <property type="entry name" value="Arc_rbn_hlx_hlx"/>
</dbReference>
<protein>
    <submittedName>
        <fullName evidence="3">Translation repressor RelB</fullName>
    </submittedName>
</protein>
<dbReference type="AlphaFoldDB" id="A0A2N5J7H3"/>
<dbReference type="InterPro" id="IPR007337">
    <property type="entry name" value="RelB/DinJ"/>
</dbReference>
<dbReference type="GO" id="GO:0006351">
    <property type="term" value="P:DNA-templated transcription"/>
    <property type="evidence" value="ECO:0007669"/>
    <property type="project" value="TreeGrafter"/>
</dbReference>
<dbReference type="OrthoDB" id="9804867at2"/>
<dbReference type="RefSeq" id="WP_101618032.1">
    <property type="nucleotide sequence ID" value="NZ_NMWU01000041.1"/>
</dbReference>
<dbReference type="Proteomes" id="UP000235050">
    <property type="component" value="Unassembled WGS sequence"/>
</dbReference>
<evidence type="ECO:0000313" key="3">
    <source>
        <dbReference type="EMBL" id="PLS30168.1"/>
    </source>
</evidence>
<gene>
    <name evidence="3" type="ORF">Uis1B_1990</name>
</gene>
<name>A0A2N5J7H3_9BIFI</name>
<keyword evidence="2" id="KW-1277">Toxin-antitoxin system</keyword>
<reference evidence="3 4" key="1">
    <citation type="submission" date="2017-07" db="EMBL/GenBank/DDBJ databases">
        <title>Bifidobacterium novel species.</title>
        <authorList>
            <person name="Lugli G.A."/>
            <person name="Milani C."/>
            <person name="Duranti S."/>
            <person name="Mangifesta M."/>
        </authorList>
    </citation>
    <scope>NUCLEOTIDE SEQUENCE [LARGE SCALE GENOMIC DNA]</scope>
    <source>
        <strain evidence="4">Uis1B</strain>
    </source>
</reference>
<proteinExistence type="inferred from homology"/>
<dbReference type="Pfam" id="PF04221">
    <property type="entry name" value="RelB"/>
    <property type="match status" value="1"/>
</dbReference>
<evidence type="ECO:0000256" key="1">
    <source>
        <dbReference type="ARBA" id="ARBA00010562"/>
    </source>
</evidence>
<dbReference type="EMBL" id="NMWU01000041">
    <property type="protein sequence ID" value="PLS30168.1"/>
    <property type="molecule type" value="Genomic_DNA"/>
</dbReference>
<dbReference type="NCBIfam" id="TIGR02384">
    <property type="entry name" value="RelB_DinJ"/>
    <property type="match status" value="1"/>
</dbReference>
<comment type="caution">
    <text evidence="3">The sequence shown here is derived from an EMBL/GenBank/DDBJ whole genome shotgun (WGS) entry which is preliminary data.</text>
</comment>
<sequence>MANTPTTTMRLDPELKDQAMRILEPLGLNMTGAVTIFLKAVVRENGLPFEVKNKEN</sequence>
<dbReference type="PANTHER" id="PTHR38781">
    <property type="entry name" value="ANTITOXIN DINJ-RELATED"/>
    <property type="match status" value="1"/>
</dbReference>
<dbReference type="PANTHER" id="PTHR38781:SF1">
    <property type="entry name" value="ANTITOXIN DINJ-RELATED"/>
    <property type="match status" value="1"/>
</dbReference>
<accession>A0A2N5J7H3</accession>
<organism evidence="3 4">
    <name type="scientific">Bifidobacterium margollesii</name>
    <dbReference type="NCBI Taxonomy" id="2020964"/>
    <lineage>
        <taxon>Bacteria</taxon>
        <taxon>Bacillati</taxon>
        <taxon>Actinomycetota</taxon>
        <taxon>Actinomycetes</taxon>
        <taxon>Bifidobacteriales</taxon>
        <taxon>Bifidobacteriaceae</taxon>
        <taxon>Bifidobacterium</taxon>
    </lineage>
</organism>
<dbReference type="GO" id="GO:0006355">
    <property type="term" value="P:regulation of DNA-templated transcription"/>
    <property type="evidence" value="ECO:0007669"/>
    <property type="project" value="InterPro"/>
</dbReference>
<evidence type="ECO:0000313" key="4">
    <source>
        <dbReference type="Proteomes" id="UP000235050"/>
    </source>
</evidence>